<evidence type="ECO:0000259" key="8">
    <source>
        <dbReference type="Pfam" id="PF04116"/>
    </source>
</evidence>
<feature type="transmembrane region" description="Helical" evidence="7">
    <location>
        <begin position="326"/>
        <end position="347"/>
    </location>
</feature>
<proteinExistence type="predicted"/>
<evidence type="ECO:0000256" key="7">
    <source>
        <dbReference type="SAM" id="Phobius"/>
    </source>
</evidence>
<dbReference type="InterPro" id="IPR006694">
    <property type="entry name" value="Fatty_acid_hydroxylase"/>
</dbReference>
<feature type="domain" description="Fatty acid hydroxylase" evidence="8">
    <location>
        <begin position="82"/>
        <end position="215"/>
    </location>
</feature>
<keyword evidence="10" id="KW-1185">Reference proteome</keyword>
<keyword evidence="5" id="KW-0443">Lipid metabolism</keyword>
<evidence type="ECO:0000313" key="10">
    <source>
        <dbReference type="Proteomes" id="UP000658258"/>
    </source>
</evidence>
<organism evidence="9 10">
    <name type="scientific">Roseivirga thermotolerans</name>
    <dbReference type="NCBI Taxonomy" id="1758176"/>
    <lineage>
        <taxon>Bacteria</taxon>
        <taxon>Pseudomonadati</taxon>
        <taxon>Bacteroidota</taxon>
        <taxon>Cytophagia</taxon>
        <taxon>Cytophagales</taxon>
        <taxon>Roseivirgaceae</taxon>
        <taxon>Roseivirga</taxon>
    </lineage>
</organism>
<dbReference type="PANTHER" id="PTHR21624:SF1">
    <property type="entry name" value="ALKYLGLYCEROL MONOOXYGENASE"/>
    <property type="match status" value="1"/>
</dbReference>
<evidence type="ECO:0000256" key="3">
    <source>
        <dbReference type="ARBA" id="ARBA00022989"/>
    </source>
</evidence>
<keyword evidence="2 7" id="KW-0812">Transmembrane</keyword>
<evidence type="ECO:0000256" key="4">
    <source>
        <dbReference type="ARBA" id="ARBA00023002"/>
    </source>
</evidence>
<comment type="subcellular location">
    <subcellularLocation>
        <location evidence="1">Endomembrane system</location>
        <topology evidence="1">Multi-pass membrane protein</topology>
    </subcellularLocation>
</comment>
<dbReference type="Proteomes" id="UP000658258">
    <property type="component" value="Unassembled WGS sequence"/>
</dbReference>
<dbReference type="Pfam" id="PF04116">
    <property type="entry name" value="FA_hydroxylase"/>
    <property type="match status" value="1"/>
</dbReference>
<evidence type="ECO:0000256" key="5">
    <source>
        <dbReference type="ARBA" id="ARBA00023098"/>
    </source>
</evidence>
<feature type="transmembrane region" description="Helical" evidence="7">
    <location>
        <begin position="6"/>
        <end position="24"/>
    </location>
</feature>
<feature type="transmembrane region" description="Helical" evidence="7">
    <location>
        <begin position="379"/>
        <end position="398"/>
    </location>
</feature>
<gene>
    <name evidence="9" type="primary">erg3</name>
    <name evidence="9" type="ORF">GCM10011340_19310</name>
</gene>
<evidence type="ECO:0000256" key="2">
    <source>
        <dbReference type="ARBA" id="ARBA00022692"/>
    </source>
</evidence>
<evidence type="ECO:0000256" key="6">
    <source>
        <dbReference type="ARBA" id="ARBA00023136"/>
    </source>
</evidence>
<feature type="transmembrane region" description="Helical" evidence="7">
    <location>
        <begin position="299"/>
        <end position="320"/>
    </location>
</feature>
<feature type="transmembrane region" description="Helical" evidence="7">
    <location>
        <begin position="45"/>
        <end position="64"/>
    </location>
</feature>
<dbReference type="EMBL" id="BNAG01000002">
    <property type="protein sequence ID" value="GHE63962.1"/>
    <property type="molecule type" value="Genomic_DNA"/>
</dbReference>
<protein>
    <submittedName>
        <fullName evidence="9">Sterol desaturase</fullName>
    </submittedName>
</protein>
<feature type="transmembrane region" description="Helical" evidence="7">
    <location>
        <begin position="354"/>
        <end position="373"/>
    </location>
</feature>
<sequence>MNINPTVIAIPIYFLLIGFEFIVLRLKKHKSYRLKDAMTNINCGVVSQITGAFLLVTLFSAYTLIEEKFGFFNIPIVWWAFPLAFVFFDFMYYWAHRLSHEINLFWGGHSVHHQSEEYNLSVALRQSSTQILWTFLFYLPLALAGIDPIVFITSQGLNLVYQFWIHTESIKKMPRWFEFIFNTPSHHRVHHARNPKYIDKNHAGTLIIWDRLFKTFEKEDEPPHYGITKPLKSWNPVWANFAHYSAILSDLKRVPSVKDKVRLLFKKPGWKPEYMGGFEKAPDIHPAYEKFENRTSVRLNFYVSFQFLVLMTSTMFFLYYVNELEISKKIISALFIIFSVASFGFLFENRKWSRLIEFIRLIAVPIAFISLFYSKWLTVASLIAIAYLIISLIWFIQIKGRLALLAQK</sequence>
<keyword evidence="3 7" id="KW-1133">Transmembrane helix</keyword>
<reference evidence="10" key="1">
    <citation type="journal article" date="2019" name="Int. J. Syst. Evol. Microbiol.">
        <title>The Global Catalogue of Microorganisms (GCM) 10K type strain sequencing project: providing services to taxonomists for standard genome sequencing and annotation.</title>
        <authorList>
            <consortium name="The Broad Institute Genomics Platform"/>
            <consortium name="The Broad Institute Genome Sequencing Center for Infectious Disease"/>
            <person name="Wu L."/>
            <person name="Ma J."/>
        </authorList>
    </citation>
    <scope>NUCLEOTIDE SEQUENCE [LARGE SCALE GENOMIC DNA]</scope>
    <source>
        <strain evidence="10">CGMCC 1.15111</strain>
    </source>
</reference>
<evidence type="ECO:0000313" key="9">
    <source>
        <dbReference type="EMBL" id="GHE63962.1"/>
    </source>
</evidence>
<keyword evidence="6 7" id="KW-0472">Membrane</keyword>
<feature type="transmembrane region" description="Helical" evidence="7">
    <location>
        <begin position="76"/>
        <end position="95"/>
    </location>
</feature>
<accession>A0ABQ3I5Q7</accession>
<keyword evidence="4" id="KW-0560">Oxidoreductase</keyword>
<name>A0ABQ3I5Q7_9BACT</name>
<dbReference type="PANTHER" id="PTHR21624">
    <property type="entry name" value="STEROL DESATURASE-RELATED PROTEIN"/>
    <property type="match status" value="1"/>
</dbReference>
<evidence type="ECO:0000256" key="1">
    <source>
        <dbReference type="ARBA" id="ARBA00004127"/>
    </source>
</evidence>
<dbReference type="InterPro" id="IPR051689">
    <property type="entry name" value="Sterol_desaturase/TMEM195"/>
</dbReference>
<dbReference type="RefSeq" id="WP_189630020.1">
    <property type="nucleotide sequence ID" value="NZ_BNAG01000002.1"/>
</dbReference>
<comment type="caution">
    <text evidence="9">The sequence shown here is derived from an EMBL/GenBank/DDBJ whole genome shotgun (WGS) entry which is preliminary data.</text>
</comment>